<dbReference type="AlphaFoldDB" id="A0A9Q9YWE0"/>
<dbReference type="GeneID" id="122147787"/>
<sequence>MSVLQSCPKGHYCLKGTGSAEQFPCPAGTYNPRELIDSQNSCLSCPSGHYCPDAGLKNLQDCVWLVSGVEKAPIHPVLWMVLQWLFVHTGLRSAEECQSCPGGFNCASTGLTEPCGLCSDGFYCAEKAETPTPIDGVSGHICPEGHYCPPGTTRPVPCDPGTFVTVTQASQWYCVDRARLLCPDGFYCLEGTGYDRRPCPAGTYSPDSGLSVLSECRECDGGHYYSLQNSTSVTGKCSEGCYCTDGNISPQPHTQSAAQSTITAEDRVRQVIFALEAQALLKSVQKDPSAVERDRPAAACVPKVTTVLSMVPLLRALNAQWAIIALQAHVYKINTPVQQGL</sequence>
<reference evidence="1" key="1">
    <citation type="submission" date="2025-08" db="UniProtKB">
        <authorList>
            <consortium name="RefSeq"/>
        </authorList>
    </citation>
    <scope>IDENTIFICATION</scope>
    <source>
        <tissue evidence="1">Muscle</tissue>
    </source>
</reference>
<dbReference type="OrthoDB" id="439917at2759"/>
<dbReference type="Proteomes" id="UP001155660">
    <property type="component" value="Chromosome A15"/>
</dbReference>
<protein>
    <submittedName>
        <fullName evidence="1">Uncharacterized protein LOC122147787</fullName>
    </submittedName>
</protein>
<dbReference type="PANTHER" id="PTHR46104:SF1">
    <property type="entry name" value="GENE 9195-RELATED"/>
    <property type="match status" value="1"/>
</dbReference>
<dbReference type="RefSeq" id="XP_042627629.1">
    <property type="nucleotide sequence ID" value="XM_042771695.1"/>
</dbReference>
<dbReference type="SMART" id="SM01411">
    <property type="entry name" value="Ephrin_rec_like"/>
    <property type="match status" value="3"/>
</dbReference>
<proteinExistence type="predicted"/>
<dbReference type="KEGG" id="ccar:122147787"/>
<organism evidence="1">
    <name type="scientific">Cyprinus carpio</name>
    <name type="common">Common carp</name>
    <dbReference type="NCBI Taxonomy" id="7962"/>
    <lineage>
        <taxon>Eukaryota</taxon>
        <taxon>Metazoa</taxon>
        <taxon>Chordata</taxon>
        <taxon>Craniata</taxon>
        <taxon>Vertebrata</taxon>
        <taxon>Euteleostomi</taxon>
        <taxon>Actinopterygii</taxon>
        <taxon>Neopterygii</taxon>
        <taxon>Teleostei</taxon>
        <taxon>Ostariophysi</taxon>
        <taxon>Cypriniformes</taxon>
        <taxon>Cyprinidae</taxon>
        <taxon>Cyprininae</taxon>
        <taxon>Cyprinus</taxon>
    </lineage>
</organism>
<dbReference type="PANTHER" id="PTHR46104">
    <property type="entry name" value="GENE 9195-RELATED-RELATED"/>
    <property type="match status" value="1"/>
</dbReference>
<evidence type="ECO:0000313" key="1">
    <source>
        <dbReference type="RefSeq" id="XP_042627629.1"/>
    </source>
</evidence>
<gene>
    <name evidence="1" type="primary">LOC122147787</name>
</gene>
<name>A0A9Q9YWE0_CYPCA</name>
<accession>A0A9Q9YWE0</accession>